<accession>A0A850ET04</accession>
<proteinExistence type="predicted"/>
<keyword evidence="2" id="KW-1185">Reference proteome</keyword>
<name>A0A850ET04_9BACL</name>
<dbReference type="Proteomes" id="UP000564806">
    <property type="component" value="Unassembled WGS sequence"/>
</dbReference>
<dbReference type="RefSeq" id="WP_175371642.1">
    <property type="nucleotide sequence ID" value="NZ_JABWCS010000206.1"/>
</dbReference>
<dbReference type="EMBL" id="JABWCS010000206">
    <property type="protein sequence ID" value="NUU61091.1"/>
    <property type="molecule type" value="Genomic_DNA"/>
</dbReference>
<sequence>MLTAIGIYKRIGVLAKVNAQNPEITDLFIELHQVCRNILASVRRVALISKIPDKEYFVFQNEKKNSRAINSDLYIDDVLTVETTINYLINNDLRNTSSGEITRALYTMAISFCAVVDLEKSGDQKTPGTFFEYFASHWFARTLSVQPQTAIRVLNLDRDTSLPTDYIFDLGDNRPKIHLPVKTSTRERVIQVWAHQRVLDGVYGTGRFLGMLVCLSETKTDQKKLEVTDICLPEQWRAYQLFIAQLYRVYYLDAPSKYLALNNVFPPIHVKPLGEFFYEVHDLFQNT</sequence>
<organism evidence="1 2">
    <name type="scientific">Paenibacillus agri</name>
    <dbReference type="NCBI Taxonomy" id="2744309"/>
    <lineage>
        <taxon>Bacteria</taxon>
        <taxon>Bacillati</taxon>
        <taxon>Bacillota</taxon>
        <taxon>Bacilli</taxon>
        <taxon>Bacillales</taxon>
        <taxon>Paenibacillaceae</taxon>
        <taxon>Paenibacillus</taxon>
    </lineage>
</organism>
<dbReference type="AlphaFoldDB" id="A0A850ET04"/>
<evidence type="ECO:0000313" key="1">
    <source>
        <dbReference type="EMBL" id="NUU61091.1"/>
    </source>
</evidence>
<reference evidence="1" key="1">
    <citation type="submission" date="2020-06" db="EMBL/GenBank/DDBJ databases">
        <title>Paenibacillus sp. nov., isolated from soil.</title>
        <authorList>
            <person name="Seo Y.L."/>
        </authorList>
    </citation>
    <scope>NUCLEOTIDE SEQUENCE [LARGE SCALE GENOMIC DNA]</scope>
    <source>
        <strain evidence="1">JW14</strain>
    </source>
</reference>
<evidence type="ECO:0000313" key="2">
    <source>
        <dbReference type="Proteomes" id="UP000564806"/>
    </source>
</evidence>
<protein>
    <submittedName>
        <fullName evidence="1">Uncharacterized protein</fullName>
    </submittedName>
</protein>
<gene>
    <name evidence="1" type="ORF">HPT30_12100</name>
</gene>
<comment type="caution">
    <text evidence="1">The sequence shown here is derived from an EMBL/GenBank/DDBJ whole genome shotgun (WGS) entry which is preliminary data.</text>
</comment>